<accession>A0A6A5QQK6</accession>
<dbReference type="PROSITE" id="PS50011">
    <property type="entry name" value="PROTEIN_KINASE_DOM"/>
    <property type="match status" value="1"/>
</dbReference>
<dbReference type="Pfam" id="PF00069">
    <property type="entry name" value="Pkinase"/>
    <property type="match status" value="1"/>
</dbReference>
<keyword evidence="4" id="KW-0547">Nucleotide-binding</keyword>
<evidence type="ECO:0000256" key="2">
    <source>
        <dbReference type="ARBA" id="ARBA00022527"/>
    </source>
</evidence>
<evidence type="ECO:0000313" key="10">
    <source>
        <dbReference type="EMBL" id="KAF1917955.1"/>
    </source>
</evidence>
<evidence type="ECO:0000256" key="1">
    <source>
        <dbReference type="ARBA" id="ARBA00012513"/>
    </source>
</evidence>
<evidence type="ECO:0000256" key="7">
    <source>
        <dbReference type="ARBA" id="ARBA00047899"/>
    </source>
</evidence>
<dbReference type="OrthoDB" id="310217at2759"/>
<dbReference type="InterPro" id="IPR011009">
    <property type="entry name" value="Kinase-like_dom_sf"/>
</dbReference>
<dbReference type="PANTHER" id="PTHR43671">
    <property type="entry name" value="SERINE/THREONINE-PROTEIN KINASE NEK"/>
    <property type="match status" value="1"/>
</dbReference>
<keyword evidence="6" id="KW-0067">ATP-binding</keyword>
<keyword evidence="3" id="KW-0808">Transferase</keyword>
<comment type="catalytic activity">
    <reaction evidence="8">
        <text>L-seryl-[protein] + ATP = O-phospho-L-seryl-[protein] + ADP + H(+)</text>
        <dbReference type="Rhea" id="RHEA:17989"/>
        <dbReference type="Rhea" id="RHEA-COMP:9863"/>
        <dbReference type="Rhea" id="RHEA-COMP:11604"/>
        <dbReference type="ChEBI" id="CHEBI:15378"/>
        <dbReference type="ChEBI" id="CHEBI:29999"/>
        <dbReference type="ChEBI" id="CHEBI:30616"/>
        <dbReference type="ChEBI" id="CHEBI:83421"/>
        <dbReference type="ChEBI" id="CHEBI:456216"/>
        <dbReference type="EC" id="2.7.11.1"/>
    </reaction>
</comment>
<dbReference type="GO" id="GO:0005524">
    <property type="term" value="F:ATP binding"/>
    <property type="evidence" value="ECO:0007669"/>
    <property type="project" value="UniProtKB-KW"/>
</dbReference>
<dbReference type="Proteomes" id="UP000800096">
    <property type="component" value="Unassembled WGS sequence"/>
</dbReference>
<dbReference type="GO" id="GO:0005634">
    <property type="term" value="C:nucleus"/>
    <property type="evidence" value="ECO:0007669"/>
    <property type="project" value="TreeGrafter"/>
</dbReference>
<evidence type="ECO:0000256" key="3">
    <source>
        <dbReference type="ARBA" id="ARBA00022679"/>
    </source>
</evidence>
<comment type="catalytic activity">
    <reaction evidence="7">
        <text>L-threonyl-[protein] + ATP = O-phospho-L-threonyl-[protein] + ADP + H(+)</text>
        <dbReference type="Rhea" id="RHEA:46608"/>
        <dbReference type="Rhea" id="RHEA-COMP:11060"/>
        <dbReference type="Rhea" id="RHEA-COMP:11605"/>
        <dbReference type="ChEBI" id="CHEBI:15378"/>
        <dbReference type="ChEBI" id="CHEBI:30013"/>
        <dbReference type="ChEBI" id="CHEBI:30616"/>
        <dbReference type="ChEBI" id="CHEBI:61977"/>
        <dbReference type="ChEBI" id="CHEBI:456216"/>
        <dbReference type="EC" id="2.7.11.1"/>
    </reaction>
</comment>
<sequence>MKSLPRERVYADQLYFEYPPFPGHYITTVGKPVASYRSWCFAKKYDPKSYDSIYIYLSGITLLQHTNDPHGFPGAYHAASLITSGRENINTAMRCDRENIQRALNRVYADQHIGHNFDAGEMIGCRWQITARLSNAQGFFNRGIHTVKDMWQALDKACVVKVLPSEGMYSGYARREIAAMFLLKGHPNIVSIRDADLPDHQHLAPWLVMDFCNAGTLQQCIWNNVHRRMPELFVWHVFESLVEAIRHCQYGPTGGNPNDWETIFHRDIIPGNILLDRAPNGESSYPTVKLADFGCAVTDSEMKNCGLTISDLPEEDPDAIPPEGPVASQAADIYQIGRVIETLILSKEPSIGRGKADTHYTYDLRINVQLCKLSEPLERPTVEELLNVIRNRKDHLLSTGEIKYEDLIL</sequence>
<evidence type="ECO:0000259" key="9">
    <source>
        <dbReference type="PROSITE" id="PS50011"/>
    </source>
</evidence>
<dbReference type="CDD" id="cd00180">
    <property type="entry name" value="PKc"/>
    <property type="match status" value="1"/>
</dbReference>
<proteinExistence type="predicted"/>
<dbReference type="PANTHER" id="PTHR43671:SF98">
    <property type="entry name" value="SERINE_THREONINE-PROTEIN KINASE NEK11"/>
    <property type="match status" value="1"/>
</dbReference>
<dbReference type="InterPro" id="IPR050660">
    <property type="entry name" value="NEK_Ser/Thr_kinase"/>
</dbReference>
<dbReference type="Gene3D" id="1.10.510.10">
    <property type="entry name" value="Transferase(Phosphotransferase) domain 1"/>
    <property type="match status" value="1"/>
</dbReference>
<organism evidence="10 11">
    <name type="scientific">Ampelomyces quisqualis</name>
    <name type="common">Powdery mildew agent</name>
    <dbReference type="NCBI Taxonomy" id="50730"/>
    <lineage>
        <taxon>Eukaryota</taxon>
        <taxon>Fungi</taxon>
        <taxon>Dikarya</taxon>
        <taxon>Ascomycota</taxon>
        <taxon>Pezizomycotina</taxon>
        <taxon>Dothideomycetes</taxon>
        <taxon>Pleosporomycetidae</taxon>
        <taxon>Pleosporales</taxon>
        <taxon>Pleosporineae</taxon>
        <taxon>Phaeosphaeriaceae</taxon>
        <taxon>Ampelomyces</taxon>
    </lineage>
</organism>
<evidence type="ECO:0000256" key="5">
    <source>
        <dbReference type="ARBA" id="ARBA00022777"/>
    </source>
</evidence>
<evidence type="ECO:0000256" key="8">
    <source>
        <dbReference type="ARBA" id="ARBA00048679"/>
    </source>
</evidence>
<reference evidence="10" key="1">
    <citation type="journal article" date="2020" name="Stud. Mycol.">
        <title>101 Dothideomycetes genomes: a test case for predicting lifestyles and emergence of pathogens.</title>
        <authorList>
            <person name="Haridas S."/>
            <person name="Albert R."/>
            <person name="Binder M."/>
            <person name="Bloem J."/>
            <person name="Labutti K."/>
            <person name="Salamov A."/>
            <person name="Andreopoulos B."/>
            <person name="Baker S."/>
            <person name="Barry K."/>
            <person name="Bills G."/>
            <person name="Bluhm B."/>
            <person name="Cannon C."/>
            <person name="Castanera R."/>
            <person name="Culley D."/>
            <person name="Daum C."/>
            <person name="Ezra D."/>
            <person name="Gonzalez J."/>
            <person name="Henrissat B."/>
            <person name="Kuo A."/>
            <person name="Liang C."/>
            <person name="Lipzen A."/>
            <person name="Lutzoni F."/>
            <person name="Magnuson J."/>
            <person name="Mondo S."/>
            <person name="Nolan M."/>
            <person name="Ohm R."/>
            <person name="Pangilinan J."/>
            <person name="Park H.-J."/>
            <person name="Ramirez L."/>
            <person name="Alfaro M."/>
            <person name="Sun H."/>
            <person name="Tritt A."/>
            <person name="Yoshinaga Y."/>
            <person name="Zwiers L.-H."/>
            <person name="Turgeon B."/>
            <person name="Goodwin S."/>
            <person name="Spatafora J."/>
            <person name="Crous P."/>
            <person name="Grigoriev I."/>
        </authorList>
    </citation>
    <scope>NUCLEOTIDE SEQUENCE</scope>
    <source>
        <strain evidence="10">HMLAC05119</strain>
    </source>
</reference>
<keyword evidence="5 10" id="KW-0418">Kinase</keyword>
<evidence type="ECO:0000313" key="11">
    <source>
        <dbReference type="Proteomes" id="UP000800096"/>
    </source>
</evidence>
<name>A0A6A5QQK6_AMPQU</name>
<feature type="domain" description="Protein kinase" evidence="9">
    <location>
        <begin position="129"/>
        <end position="397"/>
    </location>
</feature>
<dbReference type="EC" id="2.7.11.1" evidence="1"/>
<evidence type="ECO:0000256" key="6">
    <source>
        <dbReference type="ARBA" id="ARBA00022840"/>
    </source>
</evidence>
<dbReference type="InterPro" id="IPR000719">
    <property type="entry name" value="Prot_kinase_dom"/>
</dbReference>
<keyword evidence="11" id="KW-1185">Reference proteome</keyword>
<keyword evidence="2" id="KW-0723">Serine/threonine-protein kinase</keyword>
<dbReference type="SUPFAM" id="SSF56112">
    <property type="entry name" value="Protein kinase-like (PK-like)"/>
    <property type="match status" value="1"/>
</dbReference>
<protein>
    <recommendedName>
        <fullName evidence="1">non-specific serine/threonine protein kinase</fullName>
        <ecNumber evidence="1">2.7.11.1</ecNumber>
    </recommendedName>
</protein>
<evidence type="ECO:0000256" key="4">
    <source>
        <dbReference type="ARBA" id="ARBA00022741"/>
    </source>
</evidence>
<gene>
    <name evidence="10" type="ORF">BDU57DRAFT_446491</name>
</gene>
<dbReference type="EMBL" id="ML979134">
    <property type="protein sequence ID" value="KAF1917955.1"/>
    <property type="molecule type" value="Genomic_DNA"/>
</dbReference>
<dbReference type="SMART" id="SM00220">
    <property type="entry name" value="S_TKc"/>
    <property type="match status" value="1"/>
</dbReference>
<dbReference type="GO" id="GO:0004674">
    <property type="term" value="F:protein serine/threonine kinase activity"/>
    <property type="evidence" value="ECO:0007669"/>
    <property type="project" value="UniProtKB-KW"/>
</dbReference>
<dbReference type="AlphaFoldDB" id="A0A6A5QQK6"/>